<protein>
    <submittedName>
        <fullName evidence="2">Uncharacterized protein</fullName>
    </submittedName>
</protein>
<dbReference type="EMBL" id="JARJLG010000034">
    <property type="protein sequence ID" value="KAJ7765948.1"/>
    <property type="molecule type" value="Genomic_DNA"/>
</dbReference>
<evidence type="ECO:0000313" key="3">
    <source>
        <dbReference type="Proteomes" id="UP001215280"/>
    </source>
</evidence>
<reference evidence="2" key="1">
    <citation type="submission" date="2023-03" db="EMBL/GenBank/DDBJ databases">
        <title>Massive genome expansion in bonnet fungi (Mycena s.s.) driven by repeated elements and novel gene families across ecological guilds.</title>
        <authorList>
            <consortium name="Lawrence Berkeley National Laboratory"/>
            <person name="Harder C.B."/>
            <person name="Miyauchi S."/>
            <person name="Viragh M."/>
            <person name="Kuo A."/>
            <person name="Thoen E."/>
            <person name="Andreopoulos B."/>
            <person name="Lu D."/>
            <person name="Skrede I."/>
            <person name="Drula E."/>
            <person name="Henrissat B."/>
            <person name="Morin E."/>
            <person name="Kohler A."/>
            <person name="Barry K."/>
            <person name="LaButti K."/>
            <person name="Morin E."/>
            <person name="Salamov A."/>
            <person name="Lipzen A."/>
            <person name="Mereny Z."/>
            <person name="Hegedus B."/>
            <person name="Baldrian P."/>
            <person name="Stursova M."/>
            <person name="Weitz H."/>
            <person name="Taylor A."/>
            <person name="Grigoriev I.V."/>
            <person name="Nagy L.G."/>
            <person name="Martin F."/>
            <person name="Kauserud H."/>
        </authorList>
    </citation>
    <scope>NUCLEOTIDE SEQUENCE</scope>
    <source>
        <strain evidence="2">CBHHK188m</strain>
    </source>
</reference>
<keyword evidence="3" id="KW-1185">Reference proteome</keyword>
<gene>
    <name evidence="2" type="ORF">DFH07DRAFT_770086</name>
</gene>
<feature type="compositionally biased region" description="Basic and acidic residues" evidence="1">
    <location>
        <begin position="104"/>
        <end position="115"/>
    </location>
</feature>
<dbReference type="AlphaFoldDB" id="A0AAD7JLV3"/>
<dbReference type="Proteomes" id="UP001215280">
    <property type="component" value="Unassembled WGS sequence"/>
</dbReference>
<name>A0AAD7JLV3_9AGAR</name>
<evidence type="ECO:0000256" key="1">
    <source>
        <dbReference type="SAM" id="MobiDB-lite"/>
    </source>
</evidence>
<feature type="region of interest" description="Disordered" evidence="1">
    <location>
        <begin position="1"/>
        <end position="23"/>
    </location>
</feature>
<feature type="region of interest" description="Disordered" evidence="1">
    <location>
        <begin position="52"/>
        <end position="115"/>
    </location>
</feature>
<feature type="compositionally biased region" description="Basic and acidic residues" evidence="1">
    <location>
        <begin position="328"/>
        <end position="355"/>
    </location>
</feature>
<feature type="region of interest" description="Disordered" evidence="1">
    <location>
        <begin position="324"/>
        <end position="380"/>
    </location>
</feature>
<comment type="caution">
    <text evidence="2">The sequence shown here is derived from an EMBL/GenBank/DDBJ whole genome shotgun (WGS) entry which is preliminary data.</text>
</comment>
<proteinExistence type="predicted"/>
<feature type="compositionally biased region" description="Basic residues" evidence="1">
    <location>
        <begin position="356"/>
        <end position="368"/>
    </location>
</feature>
<accession>A0AAD7JLV3</accession>
<feature type="compositionally biased region" description="Polar residues" evidence="1">
    <location>
        <begin position="13"/>
        <end position="23"/>
    </location>
</feature>
<evidence type="ECO:0000313" key="2">
    <source>
        <dbReference type="EMBL" id="KAJ7765948.1"/>
    </source>
</evidence>
<organism evidence="2 3">
    <name type="scientific">Mycena maculata</name>
    <dbReference type="NCBI Taxonomy" id="230809"/>
    <lineage>
        <taxon>Eukaryota</taxon>
        <taxon>Fungi</taxon>
        <taxon>Dikarya</taxon>
        <taxon>Basidiomycota</taxon>
        <taxon>Agaricomycotina</taxon>
        <taxon>Agaricomycetes</taxon>
        <taxon>Agaricomycetidae</taxon>
        <taxon>Agaricales</taxon>
        <taxon>Marasmiineae</taxon>
        <taxon>Mycenaceae</taxon>
        <taxon>Mycena</taxon>
    </lineage>
</organism>
<sequence length="380" mass="42731">MDIRTHAPHTPGGISSTTRLGSGQDTQILVQAGTQTRVAGFPVVADARIRRKSRMPAPTGSGIGERHRQRDGGSATRTTSVRARRKHTRPLRPVESPATGSGIEEQHEQRHADRTRRIYDHTRPLLVACHRVDHSLTRAGYAELRADEDADPKCGSPSRCQMPASPRARATQSHTFPLSFHLISLLAHHENEWEAQGEETRSAMAKSKWERCEGGMNGRRRGGGLEQSSPHPFPTFASRLTRDGRPPSLGRHVVWWSYNSRGLPVLHARCRKQRASVILPTSSRFSAFREPRTRRAHPNPSDGMGLKLRRRRLCAHIVSILPSTGRESSQEKEVKEAGRREGLEEGRAYIRERGGKGRMRKRKLKPPRRYCTEELDTIQT</sequence>